<accession>A0A368JWA6</accession>
<keyword evidence="3" id="KW-1185">Reference proteome</keyword>
<evidence type="ECO:0000256" key="1">
    <source>
        <dbReference type="SAM" id="MobiDB-lite"/>
    </source>
</evidence>
<evidence type="ECO:0000313" key="2">
    <source>
        <dbReference type="EMBL" id="RCS21456.1"/>
    </source>
</evidence>
<organism evidence="2 3">
    <name type="scientific">Phyllobacterium salinisoli</name>
    <dbReference type="NCBI Taxonomy" id="1899321"/>
    <lineage>
        <taxon>Bacteria</taxon>
        <taxon>Pseudomonadati</taxon>
        <taxon>Pseudomonadota</taxon>
        <taxon>Alphaproteobacteria</taxon>
        <taxon>Hyphomicrobiales</taxon>
        <taxon>Phyllobacteriaceae</taxon>
        <taxon>Phyllobacterium</taxon>
    </lineage>
</organism>
<name>A0A368JWA6_9HYPH</name>
<dbReference type="InterPro" id="IPR028994">
    <property type="entry name" value="Integrin_alpha_N"/>
</dbReference>
<gene>
    <name evidence="2" type="ORF">DUT91_23945</name>
</gene>
<dbReference type="Gene3D" id="3.90.930.1">
    <property type="match status" value="1"/>
</dbReference>
<reference evidence="2 3" key="1">
    <citation type="submission" date="2018-07" db="EMBL/GenBank/DDBJ databases">
        <title>The draft genome of Phyllobacterium salinisoli.</title>
        <authorList>
            <person name="Liu L."/>
            <person name="Li L."/>
            <person name="Zhang X."/>
            <person name="Liang L."/>
        </authorList>
    </citation>
    <scope>NUCLEOTIDE SEQUENCE [LARGE SCALE GENOMIC DNA]</scope>
    <source>
        <strain evidence="2 3">LLAN61</strain>
    </source>
</reference>
<dbReference type="EMBL" id="QOZG01000035">
    <property type="protein sequence ID" value="RCS21456.1"/>
    <property type="molecule type" value="Genomic_DNA"/>
</dbReference>
<sequence length="2055" mass="217293">MTSSSQFVDLNGDATLHRTAWAGKGTGVLIYDADGNGAISNKGEFAFTQWAPSAASDLEALRIVFDTNHDGKLDADDARWSKFKVIVDGKARTLDELGITSIDLTAKGSGRNFTDGSSIIGTTTFTRSDGTTGTVGDAVLTTDPNGYRIKTTSTTEADGNLRQELRGFTEEDGRLAFIEVTTTSADGKSIRRQYDDDANGTMDRSQTEAWETDADGTSRRTITNFNADGSPLNRTIIIRSADGVSVTTQIDQNGDGIIDQDETVISKADGSSQTITNAYGPDGGLIQQILVTPSADGLSKTIEADLDGDGVFEQVDAETTIVDANGRRTKTVESKSADGTPISATETITSADNRSQTVSQDYNGDGVFEETETALTEVDVAGTITTTISRTNTDASLRNRTITVRSGDGLSQTISTDWTGDGVIDRFSSQVTTVDGEGVRTKTIEEKSGGGTLLSRLTRRTSADGKTITIEEDRTGDGVVDGRDATVVNADGITTRTETSLAADGKPISQTVTQTSADGLSTTVSTDMNGDGSFGRIVNDMMVANADGSRMRTVSSFSGDNKLVGKTVTTTSADSLTQKAEEDLNGDSISDRIVEDVIVLQEDGSRQETVTTRSASGVVLSKIVTAVSADRKTTTRTSDTDGDGQVDLTETSVIHADGSKTTTGVMTSANGTMLGKSVLTVSKDGLTSTRSDDLNGDGTADTAIVSKTLINSDGSQTRTVTTTQGADSNPAVSVVTTTTSADGLCRTTQTDMPGSGTINSRQIESQVINADGTATTTLNEYVGTSLKTSESRTVSDTQSVIEVDADGNGKSDWKTTVTKSVAPDGTAVEKSVVSTAVIAVLSSTTTTTSADGRTITIEEDRNGDGSVDWREVTVANADGSVTQTVSTNSSGGNKSTSVIETSADGLSVITSDDIDGNGSFDRVTSDITVVEADGKRVRTITETGTETSAGNAAISGSSITVSADGLTKSTAWSGKDVVKLGSSRDVTTMHADGSISQETSYFKADGSLGSSSVKTTSGDGRTITTTIDLDGDGKINQHQLVVTNADGSVTSTLTEYAPDGVTPAAIKINTKSGDGLTETTAYDLAGKGVTDEKIARKTTLNADGGQTQVTETFKATGEGSLTLQSRATVTTSRDGLAVETDWENIPGSLEYRQSDVTVLNADGSRARTTSFYKGDVLVSSKEVTTDATGLQTRTRLDSTGTGKFEETTDVTTLGENGTRRREVISLNPEGSTLSHMSTDVSADGTMVETAETQAGYGGRTHNQQSETRADGTVVESLTTFDSFKKTLSSTVTTTCADKRDITISRDANGDGQVDQVEHRRTEVDGSLATTITGFGADGKVTERTTERVSRDRQTATTQWDFGADGRIDRQRTAVYANRADGSQQIEITDTDATGKLARKTTIGISADGQTQTTKKDINGNGTIDQMETAVIDVSGRRVATVINNADARTLGNLITGAVNWSNAIAARVETTTSADGLTVTVRSDFDDDGTFEHVAMSKTRIDGSVFTRITETNADGTAKATGTIERSADGLMTVLNKDGNNDGKIDRTETSVVRNDGSVFLTASDKAVDGSLSRTTVDTVTSSGRLVRRHTNDGQGRKISEMVFAADKTARSTAFDPASGEILSVTDLDAIGLTTSAILYDPLEANPWSRVEQSFKAGKKISEKQFNNDGTRAELQFEADTGKMSSVSNFAADGRLVSQLQYDANGVTTSAILHDPLNANPWSRVEQSFKAGKKTSEKQFNDDGTRADVEFVADSGRVSVISNFAADGRLVSKIEHDAKSANSWLRIETLFDAQGRQMQKTVHNDDGSRTVSHWDTANTQPWSTLSQTFNSANQLTVQKEVKDDGSREDIQYDPANINPWAQINRISDSAGRLVKNTTVADDSTRQEITYDAAGQATSNKTFNAYNDQIGENGIIDTDVGGDPNKIDGYTRVVYNTGVVHYIMGAYAHNMSTSPALVQTLETKHNLRLQFRAIHGAAPVAFDLNGDGRIDVKPLDWSVSAPNSRFDWNGDGVSDQTAWVGPNDGMLVIDLATDGSAGPDGQIDQTKEIAFSLWKT</sequence>
<feature type="region of interest" description="Disordered" evidence="1">
    <location>
        <begin position="192"/>
        <end position="215"/>
    </location>
</feature>
<dbReference type="Proteomes" id="UP000253420">
    <property type="component" value="Unassembled WGS sequence"/>
</dbReference>
<dbReference type="InterPro" id="IPR018247">
    <property type="entry name" value="EF_Hand_1_Ca_BS"/>
</dbReference>
<protein>
    <submittedName>
        <fullName evidence="2">Adhesin</fullName>
    </submittedName>
</protein>
<feature type="non-terminal residue" evidence="2">
    <location>
        <position position="2055"/>
    </location>
</feature>
<dbReference type="PROSITE" id="PS00018">
    <property type="entry name" value="EF_HAND_1"/>
    <property type="match status" value="1"/>
</dbReference>
<evidence type="ECO:0000313" key="3">
    <source>
        <dbReference type="Proteomes" id="UP000253420"/>
    </source>
</evidence>
<dbReference type="SUPFAM" id="SSF69318">
    <property type="entry name" value="Integrin alpha N-terminal domain"/>
    <property type="match status" value="1"/>
</dbReference>
<comment type="caution">
    <text evidence="2">The sequence shown here is derived from an EMBL/GenBank/DDBJ whole genome shotgun (WGS) entry which is preliminary data.</text>
</comment>
<proteinExistence type="predicted"/>